<dbReference type="InterPro" id="IPR027417">
    <property type="entry name" value="P-loop_NTPase"/>
</dbReference>
<comment type="caution">
    <text evidence="1">The sequence shown here is derived from an EMBL/GenBank/DDBJ whole genome shotgun (WGS) entry which is preliminary data.</text>
</comment>
<dbReference type="EMBL" id="JARBDR010000342">
    <property type="protein sequence ID" value="KAJ8313863.1"/>
    <property type="molecule type" value="Genomic_DNA"/>
</dbReference>
<dbReference type="PANTHER" id="PTHR45703:SF36">
    <property type="entry name" value="DYNEIN HEAVY CHAIN, CYTOPLASMIC"/>
    <property type="match status" value="1"/>
</dbReference>
<dbReference type="PANTHER" id="PTHR45703">
    <property type="entry name" value="DYNEIN HEAVY CHAIN"/>
    <property type="match status" value="1"/>
</dbReference>
<dbReference type="Gene3D" id="3.40.50.300">
    <property type="entry name" value="P-loop containing nucleotide triphosphate hydrolases"/>
    <property type="match status" value="1"/>
</dbReference>
<sequence length="144" mass="16452">MFNIFSDSTSLMYETDDLREASPATVSRCTVVHFSSETTHWSSVFECWVRTAKSRWVITTAGLRIWEDLVRDIFGPTIKFLKNECSTALLTDVGHFAESANEVAPGIQEVTTFIRFLSALLDKALLRDEVEKKSEMEGKNEDYW</sequence>
<dbReference type="InterPro" id="IPR026983">
    <property type="entry name" value="DHC"/>
</dbReference>
<evidence type="ECO:0000313" key="1">
    <source>
        <dbReference type="EMBL" id="KAJ8313863.1"/>
    </source>
</evidence>
<dbReference type="Proteomes" id="UP001217089">
    <property type="component" value="Unassembled WGS sequence"/>
</dbReference>
<organism evidence="1 2">
    <name type="scientific">Tegillarca granosa</name>
    <name type="common">Malaysian cockle</name>
    <name type="synonym">Anadara granosa</name>
    <dbReference type="NCBI Taxonomy" id="220873"/>
    <lineage>
        <taxon>Eukaryota</taxon>
        <taxon>Metazoa</taxon>
        <taxon>Spiralia</taxon>
        <taxon>Lophotrochozoa</taxon>
        <taxon>Mollusca</taxon>
        <taxon>Bivalvia</taxon>
        <taxon>Autobranchia</taxon>
        <taxon>Pteriomorphia</taxon>
        <taxon>Arcoida</taxon>
        <taxon>Arcoidea</taxon>
        <taxon>Arcidae</taxon>
        <taxon>Tegillarca</taxon>
    </lineage>
</organism>
<name>A0ABQ9F928_TEGGR</name>
<evidence type="ECO:0000313" key="2">
    <source>
        <dbReference type="Proteomes" id="UP001217089"/>
    </source>
</evidence>
<keyword evidence="2" id="KW-1185">Reference proteome</keyword>
<reference evidence="1 2" key="1">
    <citation type="submission" date="2022-12" db="EMBL/GenBank/DDBJ databases">
        <title>Chromosome-level genome of Tegillarca granosa.</title>
        <authorList>
            <person name="Kim J."/>
        </authorList>
    </citation>
    <scope>NUCLEOTIDE SEQUENCE [LARGE SCALE GENOMIC DNA]</scope>
    <source>
        <strain evidence="1">Teg-2019</strain>
        <tissue evidence="1">Adductor muscle</tissue>
    </source>
</reference>
<protein>
    <submittedName>
        <fullName evidence="1">Uncharacterized protein</fullName>
    </submittedName>
</protein>
<proteinExistence type="predicted"/>
<gene>
    <name evidence="1" type="ORF">KUTeg_008424</name>
</gene>
<accession>A0ABQ9F928</accession>